<protein>
    <submittedName>
        <fullName evidence="1">Uncharacterized protein</fullName>
    </submittedName>
</protein>
<dbReference type="EMBL" id="GGEC01064004">
    <property type="protein sequence ID" value="MBX44488.1"/>
    <property type="molecule type" value="Transcribed_RNA"/>
</dbReference>
<evidence type="ECO:0000313" key="1">
    <source>
        <dbReference type="EMBL" id="MBX44488.1"/>
    </source>
</evidence>
<proteinExistence type="predicted"/>
<name>A0A2P2NPR5_RHIMU</name>
<dbReference type="AlphaFoldDB" id="A0A2P2NPR5"/>
<organism evidence="1">
    <name type="scientific">Rhizophora mucronata</name>
    <name type="common">Asiatic mangrove</name>
    <dbReference type="NCBI Taxonomy" id="61149"/>
    <lineage>
        <taxon>Eukaryota</taxon>
        <taxon>Viridiplantae</taxon>
        <taxon>Streptophyta</taxon>
        <taxon>Embryophyta</taxon>
        <taxon>Tracheophyta</taxon>
        <taxon>Spermatophyta</taxon>
        <taxon>Magnoliopsida</taxon>
        <taxon>eudicotyledons</taxon>
        <taxon>Gunneridae</taxon>
        <taxon>Pentapetalae</taxon>
        <taxon>rosids</taxon>
        <taxon>fabids</taxon>
        <taxon>Malpighiales</taxon>
        <taxon>Rhizophoraceae</taxon>
        <taxon>Rhizophora</taxon>
    </lineage>
</organism>
<accession>A0A2P2NPR5</accession>
<sequence>MFISNQSLFHTNFTINFN</sequence>
<reference evidence="1" key="1">
    <citation type="submission" date="2018-02" db="EMBL/GenBank/DDBJ databases">
        <title>Rhizophora mucronata_Transcriptome.</title>
        <authorList>
            <person name="Meera S.P."/>
            <person name="Sreeshan A."/>
            <person name="Augustine A."/>
        </authorList>
    </citation>
    <scope>NUCLEOTIDE SEQUENCE</scope>
    <source>
        <tissue evidence="1">Leaf</tissue>
    </source>
</reference>